<feature type="compositionally biased region" description="Low complexity" evidence="1">
    <location>
        <begin position="188"/>
        <end position="203"/>
    </location>
</feature>
<keyword evidence="2" id="KW-0472">Membrane</keyword>
<accession>A0A1F7WSL6</accession>
<keyword evidence="2" id="KW-1133">Transmembrane helix</keyword>
<organism evidence="4 5">
    <name type="scientific">Candidatus Woesebacteria bacterium GWB1_43_5</name>
    <dbReference type="NCBI Taxonomy" id="1802474"/>
    <lineage>
        <taxon>Bacteria</taxon>
        <taxon>Candidatus Woeseibacteriota</taxon>
    </lineage>
</organism>
<protein>
    <recommendedName>
        <fullName evidence="3">LytR/CpsA/Psr regulator C-terminal domain-containing protein</fullName>
    </recommendedName>
</protein>
<feature type="transmembrane region" description="Helical" evidence="2">
    <location>
        <begin position="38"/>
        <end position="59"/>
    </location>
</feature>
<name>A0A1F7WSL6_9BACT</name>
<feature type="compositionally biased region" description="Pro residues" evidence="1">
    <location>
        <begin position="204"/>
        <end position="213"/>
    </location>
</feature>
<evidence type="ECO:0000313" key="5">
    <source>
        <dbReference type="Proteomes" id="UP000178812"/>
    </source>
</evidence>
<feature type="region of interest" description="Disordered" evidence="1">
    <location>
        <begin position="64"/>
        <end position="91"/>
    </location>
</feature>
<dbReference type="EMBL" id="MGFM01000022">
    <property type="protein sequence ID" value="OGM05771.1"/>
    <property type="molecule type" value="Genomic_DNA"/>
</dbReference>
<feature type="region of interest" description="Disordered" evidence="1">
    <location>
        <begin position="182"/>
        <end position="213"/>
    </location>
</feature>
<dbReference type="AlphaFoldDB" id="A0A1F7WSL6"/>
<dbReference type="Gene3D" id="3.30.70.2390">
    <property type="match status" value="1"/>
</dbReference>
<feature type="compositionally biased region" description="Low complexity" evidence="1">
    <location>
        <begin position="12"/>
        <end position="22"/>
    </location>
</feature>
<feature type="compositionally biased region" description="Polar residues" evidence="1">
    <location>
        <begin position="1"/>
        <end position="11"/>
    </location>
</feature>
<evidence type="ECO:0000256" key="1">
    <source>
        <dbReference type="SAM" id="MobiDB-lite"/>
    </source>
</evidence>
<keyword evidence="2" id="KW-0812">Transmembrane</keyword>
<evidence type="ECO:0000313" key="4">
    <source>
        <dbReference type="EMBL" id="OGM05771.1"/>
    </source>
</evidence>
<gene>
    <name evidence="4" type="ORF">A2125_01120</name>
</gene>
<feature type="region of interest" description="Disordered" evidence="1">
    <location>
        <begin position="1"/>
        <end position="27"/>
    </location>
</feature>
<comment type="caution">
    <text evidence="4">The sequence shown here is derived from an EMBL/GenBank/DDBJ whole genome shotgun (WGS) entry which is preliminary data.</text>
</comment>
<dbReference type="Proteomes" id="UP000178812">
    <property type="component" value="Unassembled WGS sequence"/>
</dbReference>
<sequence>MDNLGQQLNPLSSQIQQAQAASHDLSQRQMKKSKRKKFLILFIILAIGGLGVFLIINGISSGESSATPTPLPSTPGLIRTPTPSSTPKEEVDKAGISVKILNGTGIAKEASFLQTKLEGLGYKKIESGNADSQNYTDAQVTFADDLPEAIVKEITDLLEDVYKKSSTKTSKTLGMDIQIITGLRAGQTPKATSTPTASSSSTPTPTPTPSPTQ</sequence>
<dbReference type="Pfam" id="PF13399">
    <property type="entry name" value="LytR_C"/>
    <property type="match status" value="1"/>
</dbReference>
<evidence type="ECO:0000259" key="3">
    <source>
        <dbReference type="Pfam" id="PF13399"/>
    </source>
</evidence>
<proteinExistence type="predicted"/>
<feature type="domain" description="LytR/CpsA/Psr regulator C-terminal" evidence="3">
    <location>
        <begin position="96"/>
        <end position="181"/>
    </location>
</feature>
<dbReference type="InterPro" id="IPR027381">
    <property type="entry name" value="LytR/CpsA/Psr_C"/>
</dbReference>
<reference evidence="4 5" key="1">
    <citation type="journal article" date="2016" name="Nat. Commun.">
        <title>Thousands of microbial genomes shed light on interconnected biogeochemical processes in an aquifer system.</title>
        <authorList>
            <person name="Anantharaman K."/>
            <person name="Brown C.T."/>
            <person name="Hug L.A."/>
            <person name="Sharon I."/>
            <person name="Castelle C.J."/>
            <person name="Probst A.J."/>
            <person name="Thomas B.C."/>
            <person name="Singh A."/>
            <person name="Wilkins M.J."/>
            <person name="Karaoz U."/>
            <person name="Brodie E.L."/>
            <person name="Williams K.H."/>
            <person name="Hubbard S.S."/>
            <person name="Banfield J.F."/>
        </authorList>
    </citation>
    <scope>NUCLEOTIDE SEQUENCE [LARGE SCALE GENOMIC DNA]</scope>
</reference>
<evidence type="ECO:0000256" key="2">
    <source>
        <dbReference type="SAM" id="Phobius"/>
    </source>
</evidence>